<keyword evidence="1" id="KW-0732">Signal</keyword>
<proteinExistence type="predicted"/>
<accession>A0A2M4B6E2</accession>
<evidence type="ECO:0000313" key="2">
    <source>
        <dbReference type="EMBL" id="MBW48388.1"/>
    </source>
</evidence>
<dbReference type="EMBL" id="GGFK01015067">
    <property type="protein sequence ID" value="MBW48388.1"/>
    <property type="molecule type" value="Transcribed_RNA"/>
</dbReference>
<sequence>MPCIAVICMCLMTQKVIAQRDDRHVLSENMVYTHSSGCFCTCTMFMRNLRECPKMKRKSLSNSSGVRSHSDVAIRC</sequence>
<organism evidence="2">
    <name type="scientific">Anopheles triannulatus</name>
    <dbReference type="NCBI Taxonomy" id="58253"/>
    <lineage>
        <taxon>Eukaryota</taxon>
        <taxon>Metazoa</taxon>
        <taxon>Ecdysozoa</taxon>
        <taxon>Arthropoda</taxon>
        <taxon>Hexapoda</taxon>
        <taxon>Insecta</taxon>
        <taxon>Pterygota</taxon>
        <taxon>Neoptera</taxon>
        <taxon>Endopterygota</taxon>
        <taxon>Diptera</taxon>
        <taxon>Nematocera</taxon>
        <taxon>Culicoidea</taxon>
        <taxon>Culicidae</taxon>
        <taxon>Anophelinae</taxon>
        <taxon>Anopheles</taxon>
    </lineage>
</organism>
<evidence type="ECO:0000256" key="1">
    <source>
        <dbReference type="SAM" id="SignalP"/>
    </source>
</evidence>
<name>A0A2M4B6E2_9DIPT</name>
<reference evidence="2" key="1">
    <citation type="submission" date="2018-01" db="EMBL/GenBank/DDBJ databases">
        <title>An insight into the sialome of Amazonian anophelines.</title>
        <authorList>
            <person name="Ribeiro J.M."/>
            <person name="Scarpassa V."/>
            <person name="Calvo E."/>
        </authorList>
    </citation>
    <scope>NUCLEOTIDE SEQUENCE</scope>
    <source>
        <tissue evidence="2">Salivary glands</tissue>
    </source>
</reference>
<feature type="chain" id="PRO_5014979804" evidence="1">
    <location>
        <begin position="19"/>
        <end position="76"/>
    </location>
</feature>
<feature type="signal peptide" evidence="1">
    <location>
        <begin position="1"/>
        <end position="18"/>
    </location>
</feature>
<dbReference type="AlphaFoldDB" id="A0A2M4B6E2"/>
<protein>
    <submittedName>
        <fullName evidence="2">Putative secreted protein</fullName>
    </submittedName>
</protein>